<dbReference type="GO" id="GO:0019305">
    <property type="term" value="P:dTDP-rhamnose biosynthetic process"/>
    <property type="evidence" value="ECO:0007669"/>
    <property type="project" value="TreeGrafter"/>
</dbReference>
<keyword evidence="2" id="KW-0413">Isomerase</keyword>
<proteinExistence type="inferred from homology"/>
<protein>
    <submittedName>
        <fullName evidence="5">dTDP-4-keto-6-deoxy-D-glucose epimerase</fullName>
    </submittedName>
</protein>
<dbReference type="OrthoDB" id="9800680at2"/>
<evidence type="ECO:0000256" key="2">
    <source>
        <dbReference type="ARBA" id="ARBA00023235"/>
    </source>
</evidence>
<dbReference type="KEGG" id="sfic:EIZ62_09595"/>
<dbReference type="CDD" id="cd00438">
    <property type="entry name" value="cupin_RmlC"/>
    <property type="match status" value="1"/>
</dbReference>
<dbReference type="InterPro" id="IPR011051">
    <property type="entry name" value="RmlC_Cupin_sf"/>
</dbReference>
<dbReference type="InterPro" id="IPR014710">
    <property type="entry name" value="RmlC-like_jellyroll"/>
</dbReference>
<dbReference type="PANTHER" id="PTHR21047">
    <property type="entry name" value="DTDP-6-DEOXY-D-GLUCOSE-3,5 EPIMERASE"/>
    <property type="match status" value="1"/>
</dbReference>
<gene>
    <name evidence="5" type="ORF">EIZ62_09595</name>
</gene>
<dbReference type="RefSeq" id="WP_156692270.1">
    <property type="nucleotide sequence ID" value="NZ_CP034279.1"/>
</dbReference>
<dbReference type="Pfam" id="PF00908">
    <property type="entry name" value="dTDP_sugar_isom"/>
    <property type="match status" value="1"/>
</dbReference>
<feature type="active site" description="Proton donor" evidence="3">
    <location>
        <position position="133"/>
    </location>
</feature>
<accession>A0A6I6F6A1</accession>
<dbReference type="GO" id="GO:0000271">
    <property type="term" value="P:polysaccharide biosynthetic process"/>
    <property type="evidence" value="ECO:0007669"/>
    <property type="project" value="TreeGrafter"/>
</dbReference>
<dbReference type="GO" id="GO:0005829">
    <property type="term" value="C:cytosol"/>
    <property type="evidence" value="ECO:0007669"/>
    <property type="project" value="TreeGrafter"/>
</dbReference>
<dbReference type="EMBL" id="CP034279">
    <property type="protein sequence ID" value="QGV78471.1"/>
    <property type="molecule type" value="Genomic_DNA"/>
</dbReference>
<evidence type="ECO:0000313" key="5">
    <source>
        <dbReference type="EMBL" id="QGV78471.1"/>
    </source>
</evidence>
<organism evidence="5 6">
    <name type="scientific">Streptomyces ficellus</name>
    <dbReference type="NCBI Taxonomy" id="1977088"/>
    <lineage>
        <taxon>Bacteria</taxon>
        <taxon>Bacillati</taxon>
        <taxon>Actinomycetota</taxon>
        <taxon>Actinomycetes</taxon>
        <taxon>Kitasatosporales</taxon>
        <taxon>Streptomycetaceae</taxon>
        <taxon>Streptomyces</taxon>
    </lineage>
</organism>
<keyword evidence="6" id="KW-1185">Reference proteome</keyword>
<dbReference type="Gene3D" id="2.60.120.10">
    <property type="entry name" value="Jelly Rolls"/>
    <property type="match status" value="1"/>
</dbReference>
<dbReference type="SUPFAM" id="SSF51182">
    <property type="entry name" value="RmlC-like cupins"/>
    <property type="match status" value="1"/>
</dbReference>
<comment type="similarity">
    <text evidence="1">Belongs to the dTDP-4-dehydrorhamnose 3,5-epimerase family.</text>
</comment>
<evidence type="ECO:0000256" key="4">
    <source>
        <dbReference type="PIRSR" id="PIRSR600888-3"/>
    </source>
</evidence>
<dbReference type="PANTHER" id="PTHR21047:SF2">
    <property type="entry name" value="THYMIDINE DIPHOSPHO-4-KETO-RHAMNOSE 3,5-EPIMERASE"/>
    <property type="match status" value="1"/>
</dbReference>
<reference evidence="5 6" key="1">
    <citation type="submission" date="2018-12" db="EMBL/GenBank/DDBJ databases">
        <title>Complete genome sequence of Streptomyces ficellus NRRL8067, the producer of ficellomycin, feldamycin and nojirimycin.</title>
        <authorList>
            <person name="Zhang H."/>
            <person name="Yue R."/>
            <person name="Liu Y."/>
            <person name="Li M."/>
            <person name="Mu H."/>
            <person name="Zhang J."/>
        </authorList>
    </citation>
    <scope>NUCLEOTIDE SEQUENCE [LARGE SCALE GENOMIC DNA]</scope>
    <source>
        <strain evidence="5 6">NRRL 8067</strain>
    </source>
</reference>
<sequence length="200" mass="21773">MQVQSLAIEGVFAFTPPVYKDHRGHFSSPYQDAAFTGGVGHTIFPVRDISHNVSARGVLRGVHFSKTPPGRAKYVYCPHGKVQDFLVDLRLGSPTFGQWLTTELSGDTCKALYVPDGVGHAFLSLQDASMIVYVMAAGYIPENEYAISPFDPELGLALPDGFDFAQSERDSVAPTLAEAKELGMLPTYEDCQKVEAALWG</sequence>
<evidence type="ECO:0000313" key="6">
    <source>
        <dbReference type="Proteomes" id="UP000422572"/>
    </source>
</evidence>
<dbReference type="AlphaFoldDB" id="A0A6I6F6A1"/>
<evidence type="ECO:0000256" key="3">
    <source>
        <dbReference type="PIRSR" id="PIRSR600888-1"/>
    </source>
</evidence>
<dbReference type="Proteomes" id="UP000422572">
    <property type="component" value="Chromosome"/>
</dbReference>
<feature type="active site" description="Proton acceptor" evidence="3">
    <location>
        <position position="63"/>
    </location>
</feature>
<evidence type="ECO:0000256" key="1">
    <source>
        <dbReference type="ARBA" id="ARBA00010154"/>
    </source>
</evidence>
<dbReference type="InterPro" id="IPR000888">
    <property type="entry name" value="RmlC-like"/>
</dbReference>
<name>A0A6I6F6A1_9ACTN</name>
<feature type="site" description="Participates in a stacking interaction with the thymidine ring of dTDP-4-oxo-6-deoxyglucose" evidence="4">
    <location>
        <position position="139"/>
    </location>
</feature>
<dbReference type="GO" id="GO:0008830">
    <property type="term" value="F:dTDP-4-dehydrorhamnose 3,5-epimerase activity"/>
    <property type="evidence" value="ECO:0007669"/>
    <property type="project" value="InterPro"/>
</dbReference>